<evidence type="ECO:0000256" key="6">
    <source>
        <dbReference type="ARBA" id="ARBA00022840"/>
    </source>
</evidence>
<evidence type="ECO:0000256" key="5">
    <source>
        <dbReference type="ARBA" id="ARBA00022777"/>
    </source>
</evidence>
<dbReference type="PROSITE" id="PS00107">
    <property type="entry name" value="PROTEIN_KINASE_ATP"/>
    <property type="match status" value="1"/>
</dbReference>
<dbReference type="InterPro" id="IPR000719">
    <property type="entry name" value="Prot_kinase_dom"/>
</dbReference>
<proteinExistence type="predicted"/>
<sequence>MADLLVHGRYRLLELLGTGGMGSVWRARDELLGRQVAVKRIDLPEDVSPAERDMLCERASREARAAAMLDHPNVVAVHDVVVADGLPWIVMELLEGGSLAEAVAADGPMPPDRVAALGLALLGALAVAHREGLVHRDVKPANVLISADGRAVLTDFGVAALDGDPALTRTGTLIGSPGFIAPERLRDAPAGPASDLWSLGATLYAAAEGREPFGRGTAMATLSAVLTEDEPYPVRSGPLAPVLVRLMAKDPSARLGPAAARDALRRVAEGGDSGLPDQIRRRRRPALVVSAGLVPLAAVAVLLWPGHGGERPAARPRVLTSAPDPCALITDREAGSLIARAVRRPNWPVKGHCAWWTSKVPASLAVSAPQVFASAAEARGKLTKILNEKAADQPSTGAFKWDFSYLGLPAEAKGALEVPRTLPGVGEQAIAYTYRGSDPALDSENVVVRQGNVFVHVEFRGARGTAADGARRAAVLVAGALARLERRG</sequence>
<keyword evidence="6 7" id="KW-0067">ATP-binding</keyword>
<dbReference type="Gene3D" id="3.30.200.20">
    <property type="entry name" value="Phosphorylase Kinase, domain 1"/>
    <property type="match status" value="1"/>
</dbReference>
<dbReference type="CDD" id="cd14014">
    <property type="entry name" value="STKc_PknB_like"/>
    <property type="match status" value="1"/>
</dbReference>
<keyword evidence="4 7" id="KW-0547">Nucleotide-binding</keyword>
<keyword evidence="2" id="KW-0723">Serine/threonine-protein kinase</keyword>
<feature type="domain" description="Protein kinase" evidence="9">
    <location>
        <begin position="10"/>
        <end position="264"/>
    </location>
</feature>
<keyword evidence="3 10" id="KW-0808">Transferase</keyword>
<dbReference type="Proteomes" id="UP001596380">
    <property type="component" value="Unassembled WGS sequence"/>
</dbReference>
<dbReference type="PANTHER" id="PTHR43289:SF6">
    <property type="entry name" value="SERINE_THREONINE-PROTEIN KINASE NEKL-3"/>
    <property type="match status" value="1"/>
</dbReference>
<keyword evidence="8" id="KW-0472">Membrane</keyword>
<evidence type="ECO:0000256" key="7">
    <source>
        <dbReference type="PROSITE-ProRule" id="PRU10141"/>
    </source>
</evidence>
<keyword evidence="11" id="KW-1185">Reference proteome</keyword>
<dbReference type="InterPro" id="IPR017441">
    <property type="entry name" value="Protein_kinase_ATP_BS"/>
</dbReference>
<feature type="transmembrane region" description="Helical" evidence="8">
    <location>
        <begin position="286"/>
        <end position="306"/>
    </location>
</feature>
<reference evidence="11" key="1">
    <citation type="journal article" date="2019" name="Int. J. Syst. Evol. Microbiol.">
        <title>The Global Catalogue of Microorganisms (GCM) 10K type strain sequencing project: providing services to taxonomists for standard genome sequencing and annotation.</title>
        <authorList>
            <consortium name="The Broad Institute Genomics Platform"/>
            <consortium name="The Broad Institute Genome Sequencing Center for Infectious Disease"/>
            <person name="Wu L."/>
            <person name="Ma J."/>
        </authorList>
    </citation>
    <scope>NUCLEOTIDE SEQUENCE [LARGE SCALE GENOMIC DNA]</scope>
    <source>
        <strain evidence="11">JCM 3369</strain>
    </source>
</reference>
<comment type="caution">
    <text evidence="10">The sequence shown here is derived from an EMBL/GenBank/DDBJ whole genome shotgun (WGS) entry which is preliminary data.</text>
</comment>
<name>A0ABW2CCG3_9ACTN</name>
<protein>
    <recommendedName>
        <fullName evidence="1">non-specific serine/threonine protein kinase</fullName>
        <ecNumber evidence="1">2.7.11.1</ecNumber>
    </recommendedName>
</protein>
<dbReference type="SMART" id="SM00220">
    <property type="entry name" value="S_TKc"/>
    <property type="match status" value="1"/>
</dbReference>
<dbReference type="InterPro" id="IPR008271">
    <property type="entry name" value="Ser/Thr_kinase_AS"/>
</dbReference>
<evidence type="ECO:0000313" key="11">
    <source>
        <dbReference type="Proteomes" id="UP001596380"/>
    </source>
</evidence>
<dbReference type="EC" id="2.7.11.1" evidence="1"/>
<dbReference type="SUPFAM" id="SSF56112">
    <property type="entry name" value="Protein kinase-like (PK-like)"/>
    <property type="match status" value="1"/>
</dbReference>
<feature type="binding site" evidence="7">
    <location>
        <position position="39"/>
    </location>
    <ligand>
        <name>ATP</name>
        <dbReference type="ChEBI" id="CHEBI:30616"/>
    </ligand>
</feature>
<organism evidence="10 11">
    <name type="scientific">Actinomadura yumaensis</name>
    <dbReference type="NCBI Taxonomy" id="111807"/>
    <lineage>
        <taxon>Bacteria</taxon>
        <taxon>Bacillati</taxon>
        <taxon>Actinomycetota</taxon>
        <taxon>Actinomycetes</taxon>
        <taxon>Streptosporangiales</taxon>
        <taxon>Thermomonosporaceae</taxon>
        <taxon>Actinomadura</taxon>
    </lineage>
</organism>
<dbReference type="PROSITE" id="PS50011">
    <property type="entry name" value="PROTEIN_KINASE_DOM"/>
    <property type="match status" value="1"/>
</dbReference>
<evidence type="ECO:0000256" key="1">
    <source>
        <dbReference type="ARBA" id="ARBA00012513"/>
    </source>
</evidence>
<dbReference type="Gene3D" id="1.10.510.10">
    <property type="entry name" value="Transferase(Phosphotransferase) domain 1"/>
    <property type="match status" value="1"/>
</dbReference>
<evidence type="ECO:0000313" key="10">
    <source>
        <dbReference type="EMBL" id="MFC6879194.1"/>
    </source>
</evidence>
<dbReference type="Pfam" id="PF00069">
    <property type="entry name" value="Pkinase"/>
    <property type="match status" value="1"/>
</dbReference>
<keyword evidence="8" id="KW-0812">Transmembrane</keyword>
<dbReference type="InterPro" id="IPR011009">
    <property type="entry name" value="Kinase-like_dom_sf"/>
</dbReference>
<accession>A0ABW2CCG3</accession>
<dbReference type="PROSITE" id="PS00108">
    <property type="entry name" value="PROTEIN_KINASE_ST"/>
    <property type="match status" value="1"/>
</dbReference>
<evidence type="ECO:0000259" key="9">
    <source>
        <dbReference type="PROSITE" id="PS50011"/>
    </source>
</evidence>
<keyword evidence="5 10" id="KW-0418">Kinase</keyword>
<evidence type="ECO:0000256" key="8">
    <source>
        <dbReference type="SAM" id="Phobius"/>
    </source>
</evidence>
<dbReference type="RefSeq" id="WP_160823874.1">
    <property type="nucleotide sequence ID" value="NZ_JBHSXE010000001.1"/>
</dbReference>
<keyword evidence="8" id="KW-1133">Transmembrane helix</keyword>
<evidence type="ECO:0000256" key="4">
    <source>
        <dbReference type="ARBA" id="ARBA00022741"/>
    </source>
</evidence>
<dbReference type="EMBL" id="JBHSXS010000002">
    <property type="protein sequence ID" value="MFC6879194.1"/>
    <property type="molecule type" value="Genomic_DNA"/>
</dbReference>
<evidence type="ECO:0000256" key="3">
    <source>
        <dbReference type="ARBA" id="ARBA00022679"/>
    </source>
</evidence>
<dbReference type="PANTHER" id="PTHR43289">
    <property type="entry name" value="MITOGEN-ACTIVATED PROTEIN KINASE KINASE KINASE 20-RELATED"/>
    <property type="match status" value="1"/>
</dbReference>
<gene>
    <name evidence="10" type="ORF">ACFQKB_05370</name>
</gene>
<evidence type="ECO:0000256" key="2">
    <source>
        <dbReference type="ARBA" id="ARBA00022527"/>
    </source>
</evidence>
<dbReference type="GO" id="GO:0004674">
    <property type="term" value="F:protein serine/threonine kinase activity"/>
    <property type="evidence" value="ECO:0007669"/>
    <property type="project" value="UniProtKB-EC"/>
</dbReference>